<dbReference type="AlphaFoldDB" id="A0A6A6AQN2"/>
<dbReference type="OrthoDB" id="5424391at2759"/>
<sequence>MQSASAKRAFSALAAKIHPQLPLTKRESQQLLNLLTTSFRNHLDREHPFSPQDSIQNKPTNKSVGNNGQRSSSPIHATSSYASTSKHIDSILTNPLFAVKPRRRGSESAAVDVLRDPMGWFLDQIAVGAASLPKAAMCLEVLESTAAEASPQLQNGKTPGVIIAEWLRASGLDTSKDFLDLCTTKQGRSSKFQDRLVSLLLSEGAISAPWRWYIRPTQQRIKDTGLDVLKVSTFRQQLLAKMVSVQGNTGLDNGLAVFMQAFRMAEVEGHESAYSVLRAAGARLVNRVISTPDHSTDVKLYESFLLSSQRWLGNWSQAVESMLWLHHPTQRSALPGLRFIQDPAGAISFVRASKSRRNFLVQLCLGVARQLLEEEKFTEAQIAMEFTKQHFPDIVLSKPSVADQPATTGWKAREERKNLELLDRLVLS</sequence>
<gene>
    <name evidence="2" type="ORF">P153DRAFT_282504</name>
</gene>
<organism evidence="2 3">
    <name type="scientific">Dothidotthia symphoricarpi CBS 119687</name>
    <dbReference type="NCBI Taxonomy" id="1392245"/>
    <lineage>
        <taxon>Eukaryota</taxon>
        <taxon>Fungi</taxon>
        <taxon>Dikarya</taxon>
        <taxon>Ascomycota</taxon>
        <taxon>Pezizomycotina</taxon>
        <taxon>Dothideomycetes</taxon>
        <taxon>Pleosporomycetidae</taxon>
        <taxon>Pleosporales</taxon>
        <taxon>Dothidotthiaceae</taxon>
        <taxon>Dothidotthia</taxon>
    </lineage>
</organism>
<dbReference type="GeneID" id="54403636"/>
<dbReference type="RefSeq" id="XP_033527900.1">
    <property type="nucleotide sequence ID" value="XM_033663204.1"/>
</dbReference>
<dbReference type="EMBL" id="ML977499">
    <property type="protein sequence ID" value="KAF2133513.1"/>
    <property type="molecule type" value="Genomic_DNA"/>
</dbReference>
<dbReference type="Proteomes" id="UP000799771">
    <property type="component" value="Unassembled WGS sequence"/>
</dbReference>
<feature type="compositionally biased region" description="Polar residues" evidence="1">
    <location>
        <begin position="51"/>
        <end position="79"/>
    </location>
</feature>
<name>A0A6A6AQN2_9PLEO</name>
<keyword evidence="3" id="KW-1185">Reference proteome</keyword>
<proteinExistence type="predicted"/>
<evidence type="ECO:0000313" key="3">
    <source>
        <dbReference type="Proteomes" id="UP000799771"/>
    </source>
</evidence>
<evidence type="ECO:0000256" key="1">
    <source>
        <dbReference type="SAM" id="MobiDB-lite"/>
    </source>
</evidence>
<accession>A0A6A6AQN2</accession>
<feature type="region of interest" description="Disordered" evidence="1">
    <location>
        <begin position="45"/>
        <end position="79"/>
    </location>
</feature>
<reference evidence="2" key="1">
    <citation type="journal article" date="2020" name="Stud. Mycol.">
        <title>101 Dothideomycetes genomes: a test case for predicting lifestyles and emergence of pathogens.</title>
        <authorList>
            <person name="Haridas S."/>
            <person name="Albert R."/>
            <person name="Binder M."/>
            <person name="Bloem J."/>
            <person name="Labutti K."/>
            <person name="Salamov A."/>
            <person name="Andreopoulos B."/>
            <person name="Baker S."/>
            <person name="Barry K."/>
            <person name="Bills G."/>
            <person name="Bluhm B."/>
            <person name="Cannon C."/>
            <person name="Castanera R."/>
            <person name="Culley D."/>
            <person name="Daum C."/>
            <person name="Ezra D."/>
            <person name="Gonzalez J."/>
            <person name="Henrissat B."/>
            <person name="Kuo A."/>
            <person name="Liang C."/>
            <person name="Lipzen A."/>
            <person name="Lutzoni F."/>
            <person name="Magnuson J."/>
            <person name="Mondo S."/>
            <person name="Nolan M."/>
            <person name="Ohm R."/>
            <person name="Pangilinan J."/>
            <person name="Park H.-J."/>
            <person name="Ramirez L."/>
            <person name="Alfaro M."/>
            <person name="Sun H."/>
            <person name="Tritt A."/>
            <person name="Yoshinaga Y."/>
            <person name="Zwiers L.-H."/>
            <person name="Turgeon B."/>
            <person name="Goodwin S."/>
            <person name="Spatafora J."/>
            <person name="Crous P."/>
            <person name="Grigoriev I."/>
        </authorList>
    </citation>
    <scope>NUCLEOTIDE SEQUENCE</scope>
    <source>
        <strain evidence="2">CBS 119687</strain>
    </source>
</reference>
<protein>
    <submittedName>
        <fullName evidence="2">Uncharacterized protein</fullName>
    </submittedName>
</protein>
<evidence type="ECO:0000313" key="2">
    <source>
        <dbReference type="EMBL" id="KAF2133513.1"/>
    </source>
</evidence>